<keyword evidence="1" id="KW-0732">Signal</keyword>
<evidence type="ECO:0000313" key="3">
    <source>
        <dbReference type="Proteomes" id="UP000256269"/>
    </source>
</evidence>
<sequence>MVAAAIAAAALTSTGAAQAHIVWTAGAELVNHHTGGCLYGNRNTEVAKMVQCGLDAADGSQDWELVSARPDTGYANVQIRLYFSNLCLVAYGHGTGPGQIGGSSDVELATCDSNDPSQIWAMTSAAPRTGNYAHLNFFTFGQRTCLDGGIGVYGFPEEGCNAGNNYQEWDYHHGQFNDDGSRI</sequence>
<accession>A0A3E0HHS9</accession>
<comment type="caution">
    <text evidence="2">The sequence shown here is derived from an EMBL/GenBank/DDBJ whole genome shotgun (WGS) entry which is preliminary data.</text>
</comment>
<gene>
    <name evidence="2" type="ORF">BCF44_107129</name>
</gene>
<dbReference type="SUPFAM" id="SSF50370">
    <property type="entry name" value="Ricin B-like lectins"/>
    <property type="match status" value="1"/>
</dbReference>
<name>A0A3E0HHS9_9PSEU</name>
<keyword evidence="3" id="KW-1185">Reference proteome</keyword>
<feature type="chain" id="PRO_5017653386" evidence="1">
    <location>
        <begin position="20"/>
        <end position="183"/>
    </location>
</feature>
<evidence type="ECO:0000256" key="1">
    <source>
        <dbReference type="SAM" id="SignalP"/>
    </source>
</evidence>
<dbReference type="Proteomes" id="UP000256269">
    <property type="component" value="Unassembled WGS sequence"/>
</dbReference>
<dbReference type="PROSITE" id="PS50231">
    <property type="entry name" value="RICIN_B_LECTIN"/>
    <property type="match status" value="1"/>
</dbReference>
<evidence type="ECO:0000313" key="2">
    <source>
        <dbReference type="EMBL" id="REH45997.1"/>
    </source>
</evidence>
<reference evidence="2 3" key="1">
    <citation type="submission" date="2018-08" db="EMBL/GenBank/DDBJ databases">
        <title>Genomic Encyclopedia of Archaeal and Bacterial Type Strains, Phase II (KMG-II): from individual species to whole genera.</title>
        <authorList>
            <person name="Goeker M."/>
        </authorList>
    </citation>
    <scope>NUCLEOTIDE SEQUENCE [LARGE SCALE GENOMIC DNA]</scope>
    <source>
        <strain evidence="2 3">DSM 45791</strain>
    </source>
</reference>
<dbReference type="Gene3D" id="2.80.10.50">
    <property type="match status" value="1"/>
</dbReference>
<protein>
    <submittedName>
        <fullName evidence="2">Uncharacterized protein</fullName>
    </submittedName>
</protein>
<dbReference type="EMBL" id="QUNO01000007">
    <property type="protein sequence ID" value="REH45997.1"/>
    <property type="molecule type" value="Genomic_DNA"/>
</dbReference>
<dbReference type="InterPro" id="IPR035992">
    <property type="entry name" value="Ricin_B-like_lectins"/>
</dbReference>
<dbReference type="AlphaFoldDB" id="A0A3E0HHS9"/>
<organism evidence="2 3">
    <name type="scientific">Kutzneria buriramensis</name>
    <dbReference type="NCBI Taxonomy" id="1045776"/>
    <lineage>
        <taxon>Bacteria</taxon>
        <taxon>Bacillati</taxon>
        <taxon>Actinomycetota</taxon>
        <taxon>Actinomycetes</taxon>
        <taxon>Pseudonocardiales</taxon>
        <taxon>Pseudonocardiaceae</taxon>
        <taxon>Kutzneria</taxon>
    </lineage>
</organism>
<proteinExistence type="predicted"/>
<feature type="signal peptide" evidence="1">
    <location>
        <begin position="1"/>
        <end position="19"/>
    </location>
</feature>